<dbReference type="PANTHER" id="PTHR43036:SF2">
    <property type="entry name" value="OS04G0481300 PROTEIN"/>
    <property type="match status" value="1"/>
</dbReference>
<gene>
    <name evidence="3" type="ORF">ACHAW5_007523</name>
</gene>
<organism evidence="3 4">
    <name type="scientific">Stephanodiscus triporus</name>
    <dbReference type="NCBI Taxonomy" id="2934178"/>
    <lineage>
        <taxon>Eukaryota</taxon>
        <taxon>Sar</taxon>
        <taxon>Stramenopiles</taxon>
        <taxon>Ochrophyta</taxon>
        <taxon>Bacillariophyta</taxon>
        <taxon>Coscinodiscophyceae</taxon>
        <taxon>Thalassiosirophycidae</taxon>
        <taxon>Stephanodiscales</taxon>
        <taxon>Stephanodiscaceae</taxon>
        <taxon>Stephanodiscus</taxon>
    </lineage>
</organism>
<dbReference type="Gene3D" id="3.40.50.150">
    <property type="entry name" value="Vaccinia Virus protein VP39"/>
    <property type="match status" value="1"/>
</dbReference>
<dbReference type="Pfam" id="PF08241">
    <property type="entry name" value="Methyltransf_11"/>
    <property type="match status" value="1"/>
</dbReference>
<dbReference type="PANTHER" id="PTHR43036">
    <property type="entry name" value="OSJNBB0011N17.9 PROTEIN"/>
    <property type="match status" value="1"/>
</dbReference>
<feature type="compositionally biased region" description="Low complexity" evidence="1">
    <location>
        <begin position="34"/>
        <end position="65"/>
    </location>
</feature>
<dbReference type="SUPFAM" id="SSF53335">
    <property type="entry name" value="S-adenosyl-L-methionine-dependent methyltransferases"/>
    <property type="match status" value="1"/>
</dbReference>
<evidence type="ECO:0000256" key="1">
    <source>
        <dbReference type="SAM" id="MobiDB-lite"/>
    </source>
</evidence>
<sequence length="301" mass="33733">MIDPPKKMRPALLALIAASRSSSPAAGFSPASLLWSPSSSSSSSSSWTNNNIRPSSRSSSFVVPTPRRPPTRMLATMKDLAEGVLRNPRYPPEWPYSPIDFERQDESDDSLFYSRPRLVYHIDEYAVAALTGYYARNFEDGDDVLDVCSSWVSHYPDDWRGGNVVGLGMNERELGMNGRLSSYVVRDLNVDPTLPFPDGSFDTVTIVVSVDYLNRPREVFDEIARVLRPGGACHVSMSNRCFPTKAFRIWLRTNDLEHIFMVGSFFHYSGKFEPATCEDISPNPGRSDPMYVVKATRRRGG</sequence>
<dbReference type="Proteomes" id="UP001530315">
    <property type="component" value="Unassembled WGS sequence"/>
</dbReference>
<dbReference type="InterPro" id="IPR013216">
    <property type="entry name" value="Methyltransf_11"/>
</dbReference>
<evidence type="ECO:0000259" key="2">
    <source>
        <dbReference type="Pfam" id="PF08241"/>
    </source>
</evidence>
<name>A0ABD3N867_9STRA</name>
<protein>
    <recommendedName>
        <fullName evidence="2">Methyltransferase type 11 domain-containing protein</fullName>
    </recommendedName>
</protein>
<proteinExistence type="predicted"/>
<reference evidence="3 4" key="1">
    <citation type="submission" date="2024-10" db="EMBL/GenBank/DDBJ databases">
        <title>Updated reference genomes for cyclostephanoid diatoms.</title>
        <authorList>
            <person name="Roberts W.R."/>
            <person name="Alverson A.J."/>
        </authorList>
    </citation>
    <scope>NUCLEOTIDE SEQUENCE [LARGE SCALE GENOMIC DNA]</scope>
    <source>
        <strain evidence="3 4">AJA276-08</strain>
    </source>
</reference>
<feature type="region of interest" description="Disordered" evidence="1">
    <location>
        <begin position="34"/>
        <end position="72"/>
    </location>
</feature>
<accession>A0ABD3N867</accession>
<comment type="caution">
    <text evidence="3">The sequence shown here is derived from an EMBL/GenBank/DDBJ whole genome shotgun (WGS) entry which is preliminary data.</text>
</comment>
<keyword evidence="4" id="KW-1185">Reference proteome</keyword>
<feature type="domain" description="Methyltransferase type 11" evidence="2">
    <location>
        <begin position="163"/>
        <end position="233"/>
    </location>
</feature>
<dbReference type="AlphaFoldDB" id="A0ABD3N867"/>
<evidence type="ECO:0000313" key="4">
    <source>
        <dbReference type="Proteomes" id="UP001530315"/>
    </source>
</evidence>
<dbReference type="EMBL" id="JALLAZ020001609">
    <property type="protein sequence ID" value="KAL3771221.1"/>
    <property type="molecule type" value="Genomic_DNA"/>
</dbReference>
<evidence type="ECO:0000313" key="3">
    <source>
        <dbReference type="EMBL" id="KAL3771221.1"/>
    </source>
</evidence>
<dbReference type="InterPro" id="IPR029063">
    <property type="entry name" value="SAM-dependent_MTases_sf"/>
</dbReference>